<gene>
    <name evidence="1" type="ORF">OE88DRAFT_1732589</name>
</gene>
<evidence type="ECO:0000313" key="2">
    <source>
        <dbReference type="Proteomes" id="UP000305948"/>
    </source>
</evidence>
<organism evidence="1 2">
    <name type="scientific">Heliocybe sulcata</name>
    <dbReference type="NCBI Taxonomy" id="5364"/>
    <lineage>
        <taxon>Eukaryota</taxon>
        <taxon>Fungi</taxon>
        <taxon>Dikarya</taxon>
        <taxon>Basidiomycota</taxon>
        <taxon>Agaricomycotina</taxon>
        <taxon>Agaricomycetes</taxon>
        <taxon>Gloeophyllales</taxon>
        <taxon>Gloeophyllaceae</taxon>
        <taxon>Heliocybe</taxon>
    </lineage>
</organism>
<accession>A0A5C3NFU5</accession>
<dbReference type="Proteomes" id="UP000305948">
    <property type="component" value="Unassembled WGS sequence"/>
</dbReference>
<name>A0A5C3NFU5_9AGAM</name>
<sequence>MFKGGHDIPSYQQTFIITVVIGVEQVFMDLPAAIIIIGLHRGDFQDYSTCAELRMGEEVEITQKQDVMDVPFFCPSMSGGWGLFMQTICEKCSLGSAEVGSVPYCF</sequence>
<keyword evidence="2" id="KW-1185">Reference proteome</keyword>
<dbReference type="EMBL" id="ML213505">
    <property type="protein sequence ID" value="TFK55346.1"/>
    <property type="molecule type" value="Genomic_DNA"/>
</dbReference>
<evidence type="ECO:0000313" key="1">
    <source>
        <dbReference type="EMBL" id="TFK55346.1"/>
    </source>
</evidence>
<protein>
    <submittedName>
        <fullName evidence="1">Uncharacterized protein</fullName>
    </submittedName>
</protein>
<dbReference type="AlphaFoldDB" id="A0A5C3NFU5"/>
<proteinExistence type="predicted"/>
<reference evidence="1 2" key="1">
    <citation type="journal article" date="2019" name="Nat. Ecol. Evol.">
        <title>Megaphylogeny resolves global patterns of mushroom evolution.</title>
        <authorList>
            <person name="Varga T."/>
            <person name="Krizsan K."/>
            <person name="Foldi C."/>
            <person name="Dima B."/>
            <person name="Sanchez-Garcia M."/>
            <person name="Sanchez-Ramirez S."/>
            <person name="Szollosi G.J."/>
            <person name="Szarkandi J.G."/>
            <person name="Papp V."/>
            <person name="Albert L."/>
            <person name="Andreopoulos W."/>
            <person name="Angelini C."/>
            <person name="Antonin V."/>
            <person name="Barry K.W."/>
            <person name="Bougher N.L."/>
            <person name="Buchanan P."/>
            <person name="Buyck B."/>
            <person name="Bense V."/>
            <person name="Catcheside P."/>
            <person name="Chovatia M."/>
            <person name="Cooper J."/>
            <person name="Damon W."/>
            <person name="Desjardin D."/>
            <person name="Finy P."/>
            <person name="Geml J."/>
            <person name="Haridas S."/>
            <person name="Hughes K."/>
            <person name="Justo A."/>
            <person name="Karasinski D."/>
            <person name="Kautmanova I."/>
            <person name="Kiss B."/>
            <person name="Kocsube S."/>
            <person name="Kotiranta H."/>
            <person name="LaButti K.M."/>
            <person name="Lechner B.E."/>
            <person name="Liimatainen K."/>
            <person name="Lipzen A."/>
            <person name="Lukacs Z."/>
            <person name="Mihaltcheva S."/>
            <person name="Morgado L.N."/>
            <person name="Niskanen T."/>
            <person name="Noordeloos M.E."/>
            <person name="Ohm R.A."/>
            <person name="Ortiz-Santana B."/>
            <person name="Ovrebo C."/>
            <person name="Racz N."/>
            <person name="Riley R."/>
            <person name="Savchenko A."/>
            <person name="Shiryaev A."/>
            <person name="Soop K."/>
            <person name="Spirin V."/>
            <person name="Szebenyi C."/>
            <person name="Tomsovsky M."/>
            <person name="Tulloss R.E."/>
            <person name="Uehling J."/>
            <person name="Grigoriev I.V."/>
            <person name="Vagvolgyi C."/>
            <person name="Papp T."/>
            <person name="Martin F.M."/>
            <person name="Miettinen O."/>
            <person name="Hibbett D.S."/>
            <person name="Nagy L.G."/>
        </authorList>
    </citation>
    <scope>NUCLEOTIDE SEQUENCE [LARGE SCALE GENOMIC DNA]</scope>
    <source>
        <strain evidence="1 2">OMC1185</strain>
    </source>
</reference>